<organism evidence="1 2">
    <name type="scientific">Paramecium sonneborni</name>
    <dbReference type="NCBI Taxonomy" id="65129"/>
    <lineage>
        <taxon>Eukaryota</taxon>
        <taxon>Sar</taxon>
        <taxon>Alveolata</taxon>
        <taxon>Ciliophora</taxon>
        <taxon>Intramacronucleata</taxon>
        <taxon>Oligohymenophorea</taxon>
        <taxon>Peniculida</taxon>
        <taxon>Parameciidae</taxon>
        <taxon>Paramecium</taxon>
    </lineage>
</organism>
<sequence>MDSSISNIMVDSEDNDTLCIKYAELLNQTPKTKDYIRLKNQSQKVHKQLSYVGSQSKTKEWTQTLLHISTMISKEAYVRSLNSMEAFYEKQEKDSTFNQTKSLSPVKHQSEEITDYTFNLQNGLKKVRFRLNSDYQV</sequence>
<accession>A0A8S1NDA0</accession>
<comment type="caution">
    <text evidence="1">The sequence shown here is derived from an EMBL/GenBank/DDBJ whole genome shotgun (WGS) entry which is preliminary data.</text>
</comment>
<name>A0A8S1NDA0_9CILI</name>
<proteinExistence type="predicted"/>
<reference evidence="1" key="1">
    <citation type="submission" date="2021-01" db="EMBL/GenBank/DDBJ databases">
        <authorList>
            <consortium name="Genoscope - CEA"/>
            <person name="William W."/>
        </authorList>
    </citation>
    <scope>NUCLEOTIDE SEQUENCE</scope>
</reference>
<gene>
    <name evidence="1" type="ORF">PSON_ATCC_30995.1.T0550152</name>
</gene>
<evidence type="ECO:0000313" key="2">
    <source>
        <dbReference type="Proteomes" id="UP000692954"/>
    </source>
</evidence>
<keyword evidence="2" id="KW-1185">Reference proteome</keyword>
<dbReference type="Proteomes" id="UP000692954">
    <property type="component" value="Unassembled WGS sequence"/>
</dbReference>
<dbReference type="EMBL" id="CAJJDN010000055">
    <property type="protein sequence ID" value="CAD8090112.1"/>
    <property type="molecule type" value="Genomic_DNA"/>
</dbReference>
<dbReference type="AlphaFoldDB" id="A0A8S1NDA0"/>
<evidence type="ECO:0000313" key="1">
    <source>
        <dbReference type="EMBL" id="CAD8090112.1"/>
    </source>
</evidence>
<protein>
    <submittedName>
        <fullName evidence="1">Uncharacterized protein</fullName>
    </submittedName>
</protein>